<dbReference type="AlphaFoldDB" id="A0A1H7HRA4"/>
<accession>A0A1H7HRA4</accession>
<dbReference type="RefSeq" id="WP_091405688.1">
    <property type="nucleotide sequence ID" value="NZ_FOAB01000001.1"/>
</dbReference>
<dbReference type="InterPro" id="IPR020240">
    <property type="entry name" value="UPF0412_YaaI"/>
</dbReference>
<sequence>MKNRKTQKLVLPFLMILFLVGSSFTSAKIKWEHLGSRTVKYKIDKDVIKITAKNGAFKKLKVKVTNGSLNMYRIIVQYGNGEKQEIQVKKNFTKGGATRVIDLKGNKRIIRDITFFYDTKNLSNKRAKVHVFGKH</sequence>
<gene>
    <name evidence="2" type="ORF">SAMN04487910_0721</name>
</gene>
<protein>
    <recommendedName>
        <fullName evidence="4">DUF2541 domain-containing protein</fullName>
    </recommendedName>
</protein>
<evidence type="ECO:0000256" key="1">
    <source>
        <dbReference type="ARBA" id="ARBA00022729"/>
    </source>
</evidence>
<evidence type="ECO:0000313" key="3">
    <source>
        <dbReference type="Proteomes" id="UP000198521"/>
    </source>
</evidence>
<proteinExistence type="predicted"/>
<keyword evidence="1" id="KW-0732">Signal</keyword>
<organism evidence="2 3">
    <name type="scientific">Aquimarina amphilecti</name>
    <dbReference type="NCBI Taxonomy" id="1038014"/>
    <lineage>
        <taxon>Bacteria</taxon>
        <taxon>Pseudomonadati</taxon>
        <taxon>Bacteroidota</taxon>
        <taxon>Flavobacteriia</taxon>
        <taxon>Flavobacteriales</taxon>
        <taxon>Flavobacteriaceae</taxon>
        <taxon>Aquimarina</taxon>
    </lineage>
</organism>
<dbReference type="EMBL" id="FOAB01000001">
    <property type="protein sequence ID" value="SEK52217.1"/>
    <property type="molecule type" value="Genomic_DNA"/>
</dbReference>
<name>A0A1H7HRA4_AQUAM</name>
<dbReference type="OrthoDB" id="674046at2"/>
<dbReference type="Pfam" id="PF10807">
    <property type="entry name" value="DUF2541"/>
    <property type="match status" value="1"/>
</dbReference>
<dbReference type="Proteomes" id="UP000198521">
    <property type="component" value="Unassembled WGS sequence"/>
</dbReference>
<reference evidence="2 3" key="1">
    <citation type="submission" date="2016-10" db="EMBL/GenBank/DDBJ databases">
        <authorList>
            <person name="de Groot N.N."/>
        </authorList>
    </citation>
    <scope>NUCLEOTIDE SEQUENCE [LARGE SCALE GENOMIC DNA]</scope>
    <source>
        <strain evidence="2 3">DSM 25232</strain>
    </source>
</reference>
<evidence type="ECO:0000313" key="2">
    <source>
        <dbReference type="EMBL" id="SEK52217.1"/>
    </source>
</evidence>
<keyword evidence="3" id="KW-1185">Reference proteome</keyword>
<evidence type="ECO:0008006" key="4">
    <source>
        <dbReference type="Google" id="ProtNLM"/>
    </source>
</evidence>
<dbReference type="STRING" id="1038014.SAMN04487910_0721"/>